<dbReference type="PANTHER" id="PTHR48100">
    <property type="entry name" value="BROAD-SPECIFICITY PHOSPHATASE YOR283W-RELATED"/>
    <property type="match status" value="1"/>
</dbReference>
<dbReference type="GO" id="GO:0005737">
    <property type="term" value="C:cytoplasm"/>
    <property type="evidence" value="ECO:0007669"/>
    <property type="project" value="TreeGrafter"/>
</dbReference>
<evidence type="ECO:0000256" key="1">
    <source>
        <dbReference type="ARBA" id="ARBA00023152"/>
    </source>
</evidence>
<dbReference type="PANTHER" id="PTHR48100:SF1">
    <property type="entry name" value="HISTIDINE PHOSPHATASE FAMILY PROTEIN-RELATED"/>
    <property type="match status" value="1"/>
</dbReference>
<reference evidence="5 6" key="1">
    <citation type="submission" date="2019-07" db="EMBL/GenBank/DDBJ databases">
        <title>Full genome sequence of Devosia sp. Gsoil 520.</title>
        <authorList>
            <person name="Im W.-T."/>
        </authorList>
    </citation>
    <scope>NUCLEOTIDE SEQUENCE [LARGE SCALE GENOMIC DNA]</scope>
    <source>
        <strain evidence="5 6">Gsoil 520</strain>
    </source>
</reference>
<evidence type="ECO:0000256" key="4">
    <source>
        <dbReference type="PIRSR" id="PIRSR613078-2"/>
    </source>
</evidence>
<dbReference type="GO" id="GO:0016791">
    <property type="term" value="F:phosphatase activity"/>
    <property type="evidence" value="ECO:0007669"/>
    <property type="project" value="TreeGrafter"/>
</dbReference>
<dbReference type="PIRSF" id="PIRSF000709">
    <property type="entry name" value="6PFK_2-Ptase"/>
    <property type="match status" value="1"/>
</dbReference>
<keyword evidence="6" id="KW-1185">Reference proteome</keyword>
<dbReference type="InterPro" id="IPR001345">
    <property type="entry name" value="PG/BPGM_mutase_AS"/>
</dbReference>
<dbReference type="CDD" id="cd07067">
    <property type="entry name" value="HP_PGM_like"/>
    <property type="match status" value="1"/>
</dbReference>
<dbReference type="Gene3D" id="3.40.50.1240">
    <property type="entry name" value="Phosphoglycerate mutase-like"/>
    <property type="match status" value="1"/>
</dbReference>
<dbReference type="InterPro" id="IPR029033">
    <property type="entry name" value="His_PPase_superfam"/>
</dbReference>
<dbReference type="InterPro" id="IPR050275">
    <property type="entry name" value="PGM_Phosphatase"/>
</dbReference>
<feature type="binding site" evidence="4">
    <location>
        <begin position="9"/>
        <end position="16"/>
    </location>
    <ligand>
        <name>substrate</name>
    </ligand>
</feature>
<keyword evidence="2" id="KW-0413">Isomerase</keyword>
<dbReference type="Proteomes" id="UP000315364">
    <property type="component" value="Chromosome"/>
</dbReference>
<evidence type="ECO:0000313" key="5">
    <source>
        <dbReference type="EMBL" id="QDZ11602.1"/>
    </source>
</evidence>
<dbReference type="SUPFAM" id="SSF53254">
    <property type="entry name" value="Phosphoglycerate mutase-like"/>
    <property type="match status" value="1"/>
</dbReference>
<dbReference type="InterPro" id="IPR013078">
    <property type="entry name" value="His_Pase_superF_clade-1"/>
</dbReference>
<dbReference type="PROSITE" id="PS00175">
    <property type="entry name" value="PG_MUTASE"/>
    <property type="match status" value="1"/>
</dbReference>
<keyword evidence="1" id="KW-0324">Glycolysis</keyword>
<evidence type="ECO:0000256" key="3">
    <source>
        <dbReference type="PIRSR" id="PIRSR613078-1"/>
    </source>
</evidence>
<dbReference type="OrthoDB" id="9781415at2"/>
<dbReference type="KEGG" id="dea:FPZ08_13040"/>
<dbReference type="EMBL" id="CP042304">
    <property type="protein sequence ID" value="QDZ11602.1"/>
    <property type="molecule type" value="Genomic_DNA"/>
</dbReference>
<feature type="active site" description="Proton donor/acceptor" evidence="3">
    <location>
        <position position="89"/>
    </location>
</feature>
<evidence type="ECO:0000256" key="2">
    <source>
        <dbReference type="ARBA" id="ARBA00023235"/>
    </source>
</evidence>
<dbReference type="Pfam" id="PF00300">
    <property type="entry name" value="His_Phos_1"/>
    <property type="match status" value="1"/>
</dbReference>
<feature type="binding site" evidence="4">
    <location>
        <position position="64"/>
    </location>
    <ligand>
        <name>substrate</name>
    </ligand>
</feature>
<organism evidence="5 6">
    <name type="scientific">Devosia ginsengisoli</name>
    <dbReference type="NCBI Taxonomy" id="400770"/>
    <lineage>
        <taxon>Bacteria</taxon>
        <taxon>Pseudomonadati</taxon>
        <taxon>Pseudomonadota</taxon>
        <taxon>Alphaproteobacteria</taxon>
        <taxon>Hyphomicrobiales</taxon>
        <taxon>Devosiaceae</taxon>
        <taxon>Devosia</taxon>
    </lineage>
</organism>
<dbReference type="AlphaFoldDB" id="A0A5B8LVY5"/>
<dbReference type="SMART" id="SM00855">
    <property type="entry name" value="PGAM"/>
    <property type="match status" value="1"/>
</dbReference>
<evidence type="ECO:0000313" key="6">
    <source>
        <dbReference type="Proteomes" id="UP000315364"/>
    </source>
</evidence>
<protein>
    <submittedName>
        <fullName evidence="5">Histidine phosphatase family protein</fullName>
    </submittedName>
</protein>
<sequence length="193" mass="20685">MGQVIYLVRHGQTVWNTLGRLQGLQNSPLTEYGLGQVDRMGQVLLNALEGRDEPLQCQVSPLERAQVTASRLLANMSQVSLKTDDRLAEVSFGSWDGMTAYEISIEYPGALDGAGAFDWFFRAPDGESFEGASARLGAWLKSVSGSTIAVSHGVAGRVLMGVYLGVPRHEALRLTVPDGGLACLADGKVTFLS</sequence>
<feature type="active site" description="Tele-phosphohistidine intermediate" evidence="3">
    <location>
        <position position="10"/>
    </location>
</feature>
<gene>
    <name evidence="5" type="ORF">FPZ08_13040</name>
</gene>
<dbReference type="RefSeq" id="WP_146290420.1">
    <property type="nucleotide sequence ID" value="NZ_CP042304.1"/>
</dbReference>
<accession>A0A5B8LVY5</accession>
<name>A0A5B8LVY5_9HYPH</name>
<proteinExistence type="predicted"/>